<dbReference type="AlphaFoldDB" id="A0A4P9WMF9"/>
<dbReference type="EMBL" id="KZ993953">
    <property type="protein sequence ID" value="RKO94261.1"/>
    <property type="molecule type" value="Genomic_DNA"/>
</dbReference>
<gene>
    <name evidence="1" type="ORF">BDK51DRAFT_25826</name>
</gene>
<proteinExistence type="predicted"/>
<reference evidence="2" key="1">
    <citation type="journal article" date="2018" name="Nat. Microbiol.">
        <title>Leveraging single-cell genomics to expand the fungal tree of life.</title>
        <authorList>
            <person name="Ahrendt S.R."/>
            <person name="Quandt C.A."/>
            <person name="Ciobanu D."/>
            <person name="Clum A."/>
            <person name="Salamov A."/>
            <person name="Andreopoulos B."/>
            <person name="Cheng J.F."/>
            <person name="Woyke T."/>
            <person name="Pelin A."/>
            <person name="Henrissat B."/>
            <person name="Reynolds N.K."/>
            <person name="Benny G.L."/>
            <person name="Smith M.E."/>
            <person name="James T.Y."/>
            <person name="Grigoriev I.V."/>
        </authorList>
    </citation>
    <scope>NUCLEOTIDE SEQUENCE [LARGE SCALE GENOMIC DNA]</scope>
</reference>
<dbReference type="Proteomes" id="UP000269721">
    <property type="component" value="Unassembled WGS sequence"/>
</dbReference>
<sequence length="413" mass="46015">MLCKEDVTWKGAKDEETTALMLLSTRLLRLLRFLPKWAKAKTPPVGISTFGVDLEPATVENCLPIEKGLAQRSRIREMPRRAEISAQLRRALHSVVLAIALSQPYLQAFKRAHSMVFRAFGTLSYRLNIPVQPVTSPSQGHKDRFGGGLPHLRTWANTWYETSRPPCLQPVEERLSSEQLRPHILELDPLPLAPEKHQGTLGEQISSKVPEAIGQHCWVTILAQAEMSFHNMQILQGMDNTQPSLHQHGQGWIGETFLHLLLRFGTRSVDPPSDLATLGTFGRGIVRIGYKFKYKIPAVCIWDPRKEKNIFPSWHTPTSSRNRVGADAVPVCPAVEVVSHPQAVRAAIGPEILSAEACVSSSINIRSNLQTALGGHCCWCREWNIDPLWPCIADPLNLFVHLASSGWAVSTVK</sequence>
<evidence type="ECO:0000313" key="1">
    <source>
        <dbReference type="EMBL" id="RKO94261.1"/>
    </source>
</evidence>
<name>A0A4P9WMF9_9FUNG</name>
<organism evidence="1 2">
    <name type="scientific">Blyttiomyces helicus</name>
    <dbReference type="NCBI Taxonomy" id="388810"/>
    <lineage>
        <taxon>Eukaryota</taxon>
        <taxon>Fungi</taxon>
        <taxon>Fungi incertae sedis</taxon>
        <taxon>Chytridiomycota</taxon>
        <taxon>Chytridiomycota incertae sedis</taxon>
        <taxon>Chytridiomycetes</taxon>
        <taxon>Chytridiomycetes incertae sedis</taxon>
        <taxon>Blyttiomyces</taxon>
    </lineage>
</organism>
<evidence type="ECO:0000313" key="2">
    <source>
        <dbReference type="Proteomes" id="UP000269721"/>
    </source>
</evidence>
<accession>A0A4P9WMF9</accession>
<keyword evidence="2" id="KW-1185">Reference proteome</keyword>
<protein>
    <submittedName>
        <fullName evidence="1">Uncharacterized protein</fullName>
    </submittedName>
</protein>